<sequence length="200" mass="21086">MIQKSLLIGALALASALPSFAQTANASASKKDSIGRILKLQRPGIEGMAHGLIEQPALELLNSAGNAIATRVPKDKQESVAKDIQADARKYVDETSPVVRDRAVALAPSTIGAMLEEKFTEDELKQIVSIIESPVYGKFQAMGDDMQKALIEKVVADTRPTIEPKVRALEASIAKRLGVAPNGAAAPAPAARPSAKPASR</sequence>
<feature type="chain" id="PRO_5037299410" description="DUF2059 domain-containing protein" evidence="1">
    <location>
        <begin position="22"/>
        <end position="200"/>
    </location>
</feature>
<dbReference type="AlphaFoldDB" id="A0A931H1W4"/>
<proteinExistence type="predicted"/>
<dbReference type="RefSeq" id="WP_196984978.1">
    <property type="nucleotide sequence ID" value="NZ_JADWYS010000001.1"/>
</dbReference>
<feature type="signal peptide" evidence="1">
    <location>
        <begin position="1"/>
        <end position="21"/>
    </location>
</feature>
<name>A0A931H1W4_9BURK</name>
<reference evidence="2" key="1">
    <citation type="submission" date="2020-11" db="EMBL/GenBank/DDBJ databases">
        <title>Bacterial whole genome sequence for Caenimonas sp. DR4.4.</title>
        <authorList>
            <person name="Le V."/>
            <person name="Ko S.-R."/>
            <person name="Ahn C.-Y."/>
            <person name="Oh H.-M."/>
        </authorList>
    </citation>
    <scope>NUCLEOTIDE SEQUENCE</scope>
    <source>
        <strain evidence="2">DR4.4</strain>
    </source>
</reference>
<gene>
    <name evidence="2" type="ORF">I5803_03230</name>
</gene>
<protein>
    <recommendedName>
        <fullName evidence="4">DUF2059 domain-containing protein</fullName>
    </recommendedName>
</protein>
<evidence type="ECO:0000313" key="3">
    <source>
        <dbReference type="Proteomes" id="UP000651050"/>
    </source>
</evidence>
<dbReference type="Proteomes" id="UP000651050">
    <property type="component" value="Unassembled WGS sequence"/>
</dbReference>
<keyword evidence="3" id="KW-1185">Reference proteome</keyword>
<dbReference type="EMBL" id="JADWYS010000001">
    <property type="protein sequence ID" value="MBG9387028.1"/>
    <property type="molecule type" value="Genomic_DNA"/>
</dbReference>
<comment type="caution">
    <text evidence="2">The sequence shown here is derived from an EMBL/GenBank/DDBJ whole genome shotgun (WGS) entry which is preliminary data.</text>
</comment>
<evidence type="ECO:0008006" key="4">
    <source>
        <dbReference type="Google" id="ProtNLM"/>
    </source>
</evidence>
<keyword evidence="1" id="KW-0732">Signal</keyword>
<organism evidence="2 3">
    <name type="scientific">Caenimonas aquaedulcis</name>
    <dbReference type="NCBI Taxonomy" id="2793270"/>
    <lineage>
        <taxon>Bacteria</taxon>
        <taxon>Pseudomonadati</taxon>
        <taxon>Pseudomonadota</taxon>
        <taxon>Betaproteobacteria</taxon>
        <taxon>Burkholderiales</taxon>
        <taxon>Comamonadaceae</taxon>
        <taxon>Caenimonas</taxon>
    </lineage>
</organism>
<evidence type="ECO:0000313" key="2">
    <source>
        <dbReference type="EMBL" id="MBG9387028.1"/>
    </source>
</evidence>
<evidence type="ECO:0000256" key="1">
    <source>
        <dbReference type="SAM" id="SignalP"/>
    </source>
</evidence>
<accession>A0A931H1W4</accession>